<keyword evidence="3" id="KW-1185">Reference proteome</keyword>
<keyword evidence="1" id="KW-1133">Transmembrane helix</keyword>
<sequence length="247" mass="28367">MFNRNQLKIAMMGLMTLDHIAPFITGEWATFFHALTRCVAVFFGYMLVEGFHYTRNQKGYIGRLYGWALVMLAGNFVINHLLQGPVQIHNNIFLTLAVGATLLYLIELFQRGLSTPKKFMLVLGFLILLLVGSVLTEGGIVVLPFILITYFTKNNWIRRDFLYVLFALVLLVLFDLSPILQSQTSREFWLNLGFNSSWMFITVIPILHLYNGEKGSSKPWAKYLFYVYYPLHLWGIALLAMVLGTSY</sequence>
<feature type="transmembrane region" description="Helical" evidence="1">
    <location>
        <begin position="30"/>
        <end position="48"/>
    </location>
</feature>
<feature type="transmembrane region" description="Helical" evidence="1">
    <location>
        <begin position="161"/>
        <end position="180"/>
    </location>
</feature>
<reference evidence="2 3" key="1">
    <citation type="submission" date="2021-03" db="EMBL/GenBank/DDBJ databases">
        <title>Enterococcal diversity collection.</title>
        <authorList>
            <person name="Gilmore M.S."/>
            <person name="Schwartzman J."/>
            <person name="Van Tyne D."/>
            <person name="Martin M."/>
            <person name="Earl A.M."/>
            <person name="Manson A.L."/>
            <person name="Straub T."/>
            <person name="Salamzade R."/>
            <person name="Saavedra J."/>
            <person name="Lebreton F."/>
            <person name="Prichula J."/>
            <person name="Schaufler K."/>
            <person name="Gaca A."/>
            <person name="Sgardioli B."/>
            <person name="Wagenaar J."/>
            <person name="Strong T."/>
        </authorList>
    </citation>
    <scope>NUCLEOTIDE SEQUENCE [LARGE SCALE GENOMIC DNA]</scope>
    <source>
        <strain evidence="2 3">669A</strain>
    </source>
</reference>
<comment type="caution">
    <text evidence="2">The sequence shown here is derived from an EMBL/GenBank/DDBJ whole genome shotgun (WGS) entry which is preliminary data.</text>
</comment>
<feature type="transmembrane region" description="Helical" evidence="1">
    <location>
        <begin position="121"/>
        <end position="149"/>
    </location>
</feature>
<keyword evidence="1" id="KW-0812">Transmembrane</keyword>
<feature type="transmembrane region" description="Helical" evidence="1">
    <location>
        <begin position="60"/>
        <end position="82"/>
    </location>
</feature>
<feature type="transmembrane region" description="Helical" evidence="1">
    <location>
        <begin position="223"/>
        <end position="243"/>
    </location>
</feature>
<name>A0ABS3L925_9ENTE</name>
<dbReference type="Proteomes" id="UP000664601">
    <property type="component" value="Unassembled WGS sequence"/>
</dbReference>
<accession>A0ABS3L925</accession>
<dbReference type="RefSeq" id="WP_207672180.1">
    <property type="nucleotide sequence ID" value="NZ_JAFREM010000004.1"/>
</dbReference>
<evidence type="ECO:0000256" key="1">
    <source>
        <dbReference type="SAM" id="Phobius"/>
    </source>
</evidence>
<feature type="transmembrane region" description="Helical" evidence="1">
    <location>
        <begin position="88"/>
        <end position="109"/>
    </location>
</feature>
<dbReference type="Pfam" id="PF05857">
    <property type="entry name" value="TraX"/>
    <property type="match status" value="1"/>
</dbReference>
<dbReference type="InterPro" id="IPR008875">
    <property type="entry name" value="TraX"/>
</dbReference>
<dbReference type="EMBL" id="JAFREM010000004">
    <property type="protein sequence ID" value="MBO1305251.1"/>
    <property type="molecule type" value="Genomic_DNA"/>
</dbReference>
<evidence type="ECO:0000313" key="3">
    <source>
        <dbReference type="Proteomes" id="UP000664601"/>
    </source>
</evidence>
<feature type="transmembrane region" description="Helical" evidence="1">
    <location>
        <begin position="192"/>
        <end position="211"/>
    </location>
</feature>
<protein>
    <submittedName>
        <fullName evidence="2">Conjugal transfer protein TraX</fullName>
    </submittedName>
</protein>
<proteinExistence type="predicted"/>
<evidence type="ECO:0000313" key="2">
    <source>
        <dbReference type="EMBL" id="MBO1305251.1"/>
    </source>
</evidence>
<keyword evidence="1" id="KW-0472">Membrane</keyword>
<gene>
    <name evidence="2" type="ORF">JZO70_03700</name>
</gene>
<organism evidence="2 3">
    <name type="scientific">Candidatus Enterococcus moelleringii</name>
    <dbReference type="NCBI Taxonomy" id="2815325"/>
    <lineage>
        <taxon>Bacteria</taxon>
        <taxon>Bacillati</taxon>
        <taxon>Bacillota</taxon>
        <taxon>Bacilli</taxon>
        <taxon>Lactobacillales</taxon>
        <taxon>Enterococcaceae</taxon>
        <taxon>Enterococcus</taxon>
    </lineage>
</organism>